<comment type="caution">
    <text evidence="1">The sequence shown here is derived from an EMBL/GenBank/DDBJ whole genome shotgun (WGS) entry which is preliminary data.</text>
</comment>
<gene>
    <name evidence="1" type="ORF">BC938DRAFT_470535</name>
</gene>
<dbReference type="Proteomes" id="UP000274822">
    <property type="component" value="Unassembled WGS sequence"/>
</dbReference>
<proteinExistence type="predicted"/>
<reference evidence="1 2" key="1">
    <citation type="journal article" date="2018" name="New Phytol.">
        <title>Phylogenomics of Endogonaceae and evolution of mycorrhizas within Mucoromycota.</title>
        <authorList>
            <person name="Chang Y."/>
            <person name="Desiro A."/>
            <person name="Na H."/>
            <person name="Sandor L."/>
            <person name="Lipzen A."/>
            <person name="Clum A."/>
            <person name="Barry K."/>
            <person name="Grigoriev I.V."/>
            <person name="Martin F.M."/>
            <person name="Stajich J.E."/>
            <person name="Smith M.E."/>
            <person name="Bonito G."/>
            <person name="Spatafora J.W."/>
        </authorList>
    </citation>
    <scope>NUCLEOTIDE SEQUENCE [LARGE SCALE GENOMIC DNA]</scope>
    <source>
        <strain evidence="1 2">AD002</strain>
    </source>
</reference>
<evidence type="ECO:0000313" key="1">
    <source>
        <dbReference type="EMBL" id="RUS26608.1"/>
    </source>
</evidence>
<organism evidence="1 2">
    <name type="scientific">Jimgerdemannia flammicorona</name>
    <dbReference type="NCBI Taxonomy" id="994334"/>
    <lineage>
        <taxon>Eukaryota</taxon>
        <taxon>Fungi</taxon>
        <taxon>Fungi incertae sedis</taxon>
        <taxon>Mucoromycota</taxon>
        <taxon>Mucoromycotina</taxon>
        <taxon>Endogonomycetes</taxon>
        <taxon>Endogonales</taxon>
        <taxon>Endogonaceae</taxon>
        <taxon>Jimgerdemannia</taxon>
    </lineage>
</organism>
<name>A0A433Q9W6_9FUNG</name>
<keyword evidence="2" id="KW-1185">Reference proteome</keyword>
<protein>
    <submittedName>
        <fullName evidence="1">Uncharacterized protein</fullName>
    </submittedName>
</protein>
<sequence>MSNCSDRGGTLRVLEICRYELHESRFIETDVPKGLMQESKKGQPFPLRHTSSHLQEIAAGRNNARALGSNCLLCPPYAYLAVGAQMKFDKTRKTRIYNDSYFPAKGRVPSAVRFVTFRQTFGHSLASQFPDFTLYSTVKGELAHIRQLRLIIQTESRIHGPLT</sequence>
<accession>A0A433Q9W6</accession>
<dbReference type="EMBL" id="RBNJ01010081">
    <property type="protein sequence ID" value="RUS26608.1"/>
    <property type="molecule type" value="Genomic_DNA"/>
</dbReference>
<dbReference type="AlphaFoldDB" id="A0A433Q9W6"/>
<evidence type="ECO:0000313" key="2">
    <source>
        <dbReference type="Proteomes" id="UP000274822"/>
    </source>
</evidence>